<evidence type="ECO:0000256" key="5">
    <source>
        <dbReference type="ARBA" id="ARBA00022519"/>
    </source>
</evidence>
<gene>
    <name evidence="12" type="ORF">SAMN05878437_1538</name>
</gene>
<dbReference type="RefSeq" id="WP_231897127.1">
    <property type="nucleotide sequence ID" value="NZ_LT670847.1"/>
</dbReference>
<dbReference type="GO" id="GO:0015628">
    <property type="term" value="P:protein secretion by the type II secretion system"/>
    <property type="evidence" value="ECO:0007669"/>
    <property type="project" value="InterPro"/>
</dbReference>
<dbReference type="GO" id="GO:0015627">
    <property type="term" value="C:type II protein secretion system complex"/>
    <property type="evidence" value="ECO:0007669"/>
    <property type="project" value="InterPro"/>
</dbReference>
<organism evidence="12 13">
    <name type="scientific">Vreelandella subglaciescola</name>
    <dbReference type="NCBI Taxonomy" id="29571"/>
    <lineage>
        <taxon>Bacteria</taxon>
        <taxon>Pseudomonadati</taxon>
        <taxon>Pseudomonadota</taxon>
        <taxon>Gammaproteobacteria</taxon>
        <taxon>Oceanospirillales</taxon>
        <taxon>Halomonadaceae</taxon>
        <taxon>Vreelandella</taxon>
    </lineage>
</organism>
<comment type="similarity">
    <text evidence="9">Belongs to the GSP H family.</text>
</comment>
<feature type="domain" description="General secretion pathway GspH" evidence="11">
    <location>
        <begin position="43"/>
        <end position="92"/>
    </location>
</feature>
<keyword evidence="3" id="KW-1003">Cell membrane</keyword>
<evidence type="ECO:0000256" key="10">
    <source>
        <dbReference type="ARBA" id="ARBA00030775"/>
    </source>
</evidence>
<evidence type="ECO:0000313" key="13">
    <source>
        <dbReference type="Proteomes" id="UP000190911"/>
    </source>
</evidence>
<evidence type="ECO:0000256" key="7">
    <source>
        <dbReference type="ARBA" id="ARBA00022989"/>
    </source>
</evidence>
<comment type="subcellular location">
    <subcellularLocation>
        <location evidence="1">Cell inner membrane</location>
        <topology evidence="1">Single-pass membrane protein</topology>
    </subcellularLocation>
</comment>
<dbReference type="EMBL" id="LT670847">
    <property type="protein sequence ID" value="SHM15907.1"/>
    <property type="molecule type" value="Genomic_DNA"/>
</dbReference>
<dbReference type="Pfam" id="PF12019">
    <property type="entry name" value="GspH"/>
    <property type="match status" value="1"/>
</dbReference>
<evidence type="ECO:0000259" key="11">
    <source>
        <dbReference type="Pfam" id="PF12019"/>
    </source>
</evidence>
<evidence type="ECO:0000256" key="6">
    <source>
        <dbReference type="ARBA" id="ARBA00022692"/>
    </source>
</evidence>
<evidence type="ECO:0000313" key="12">
    <source>
        <dbReference type="EMBL" id="SHM15907.1"/>
    </source>
</evidence>
<dbReference type="NCBIfam" id="TIGR02532">
    <property type="entry name" value="IV_pilin_GFxxxE"/>
    <property type="match status" value="1"/>
</dbReference>
<evidence type="ECO:0000256" key="4">
    <source>
        <dbReference type="ARBA" id="ARBA00022481"/>
    </source>
</evidence>
<dbReference type="AlphaFoldDB" id="A0A1M7GIZ6"/>
<dbReference type="PROSITE" id="PS00409">
    <property type="entry name" value="PROKAR_NTER_METHYL"/>
    <property type="match status" value="1"/>
</dbReference>
<evidence type="ECO:0000256" key="8">
    <source>
        <dbReference type="ARBA" id="ARBA00023136"/>
    </source>
</evidence>
<keyword evidence="13" id="KW-1185">Reference proteome</keyword>
<dbReference type="STRING" id="29571.SAMN05878437_1538"/>
<dbReference type="InterPro" id="IPR022346">
    <property type="entry name" value="T2SS_GspH"/>
</dbReference>
<protein>
    <recommendedName>
        <fullName evidence="2">Type II secretion system protein H</fullName>
    </recommendedName>
    <alternativeName>
        <fullName evidence="10">General secretion pathway protein H</fullName>
    </alternativeName>
</protein>
<dbReference type="Pfam" id="PF07963">
    <property type="entry name" value="N_methyl"/>
    <property type="match status" value="1"/>
</dbReference>
<accession>A0A1M7GIZ6</accession>
<dbReference type="Gene3D" id="3.30.700.10">
    <property type="entry name" value="Glycoprotein, Type 4 Pilin"/>
    <property type="match status" value="1"/>
</dbReference>
<sequence>MRRMRGFTLIELLVTLAIAAMLAVFAVPAWSTFWERQQANADVNTVTSALTLARSEAIKQSRDVRIDFLPPVVDASGRHPEGCRDDETLEQNDDKERYTYPAWCYRVVEPGVGADAEPLRIGQLNHLSKPDKKFSLTFEPLGTADIDDCLNGGSGVCQLAFMPDDLEHNSDDYPVTLFINITGSIRREAP</sequence>
<keyword evidence="4" id="KW-0488">Methylation</keyword>
<evidence type="ECO:0000256" key="2">
    <source>
        <dbReference type="ARBA" id="ARBA00021549"/>
    </source>
</evidence>
<dbReference type="InParanoid" id="A0A1M7GIZ6"/>
<reference evidence="12 13" key="1">
    <citation type="submission" date="2016-11" db="EMBL/GenBank/DDBJ databases">
        <authorList>
            <person name="Jaros S."/>
            <person name="Januszkiewicz K."/>
            <person name="Wedrychowicz H."/>
        </authorList>
    </citation>
    <scope>NUCLEOTIDE SEQUENCE [LARGE SCALE GENOMIC DNA]</scope>
    <source>
        <strain evidence="12 13">ACAM 12</strain>
    </source>
</reference>
<keyword evidence="6" id="KW-0812">Transmembrane</keyword>
<name>A0A1M7GIZ6_9GAMM</name>
<evidence type="ECO:0000256" key="1">
    <source>
        <dbReference type="ARBA" id="ARBA00004377"/>
    </source>
</evidence>
<keyword evidence="5" id="KW-0997">Cell inner membrane</keyword>
<proteinExistence type="inferred from homology"/>
<dbReference type="Proteomes" id="UP000190911">
    <property type="component" value="Chromosome I"/>
</dbReference>
<evidence type="ECO:0000256" key="3">
    <source>
        <dbReference type="ARBA" id="ARBA00022475"/>
    </source>
</evidence>
<keyword evidence="8" id="KW-0472">Membrane</keyword>
<evidence type="ECO:0000256" key="9">
    <source>
        <dbReference type="ARBA" id="ARBA00025772"/>
    </source>
</evidence>
<dbReference type="SUPFAM" id="SSF54523">
    <property type="entry name" value="Pili subunits"/>
    <property type="match status" value="1"/>
</dbReference>
<dbReference type="InterPro" id="IPR012902">
    <property type="entry name" value="N_methyl_site"/>
</dbReference>
<keyword evidence="7" id="KW-1133">Transmembrane helix</keyword>
<dbReference type="GO" id="GO:0005886">
    <property type="term" value="C:plasma membrane"/>
    <property type="evidence" value="ECO:0007669"/>
    <property type="project" value="UniProtKB-SubCell"/>
</dbReference>
<dbReference type="InterPro" id="IPR045584">
    <property type="entry name" value="Pilin-like"/>
</dbReference>